<dbReference type="Proteomes" id="UP000199550">
    <property type="component" value="Unassembled WGS sequence"/>
</dbReference>
<organism evidence="2 3">
    <name type="scientific">Loktanella salsilacus</name>
    <dbReference type="NCBI Taxonomy" id="195913"/>
    <lineage>
        <taxon>Bacteria</taxon>
        <taxon>Pseudomonadati</taxon>
        <taxon>Pseudomonadota</taxon>
        <taxon>Alphaproteobacteria</taxon>
        <taxon>Rhodobacterales</taxon>
        <taxon>Roseobacteraceae</taxon>
        <taxon>Loktanella</taxon>
    </lineage>
</organism>
<accession>A0A1I4DFF6</accession>
<dbReference type="InterPro" id="IPR052917">
    <property type="entry name" value="Stress-Dev_Protein"/>
</dbReference>
<dbReference type="Gene3D" id="2.30.110.10">
    <property type="entry name" value="Electron Transport, Fmn-binding Protein, Chain A"/>
    <property type="match status" value="1"/>
</dbReference>
<dbReference type="STRING" id="195913.SAMN04488004_104126"/>
<evidence type="ECO:0000313" key="3">
    <source>
        <dbReference type="Proteomes" id="UP000199550"/>
    </source>
</evidence>
<dbReference type="AlphaFoldDB" id="A0A1I4DFF6"/>
<sequence>MTKDAKADFWDRVDDVQAGMLGLTSDGKLVPMSPNLRKTRDGKIWFIAAEGEEIVDSTSAASSEARFVIADAKSGLYANVEGTLAHDNDTEVLDEIWNMVASAWFEDDKQDPDLRLLAFTPSKAGVWLSTTSGVKFLYEIAKANLTDTQPDTGYQAELTF</sequence>
<dbReference type="RefSeq" id="WP_090186323.1">
    <property type="nucleotide sequence ID" value="NZ_FOTF01000004.1"/>
</dbReference>
<reference evidence="2 3" key="1">
    <citation type="submission" date="2016-10" db="EMBL/GenBank/DDBJ databases">
        <authorList>
            <person name="de Groot N.N."/>
        </authorList>
    </citation>
    <scope>NUCLEOTIDE SEQUENCE [LARGE SCALE GENOMIC DNA]</scope>
    <source>
        <strain evidence="2 3">DSM 16199</strain>
    </source>
</reference>
<gene>
    <name evidence="2" type="ORF">SAMN04488004_104126</name>
</gene>
<protein>
    <submittedName>
        <fullName evidence="2">General stress protein 26</fullName>
    </submittedName>
</protein>
<dbReference type="InterPro" id="IPR038725">
    <property type="entry name" value="YdaG_split_barrel_FMN-bd"/>
</dbReference>
<dbReference type="PANTHER" id="PTHR34818">
    <property type="entry name" value="PROTEIN BLI-3"/>
    <property type="match status" value="1"/>
</dbReference>
<dbReference type="PANTHER" id="PTHR34818:SF1">
    <property type="entry name" value="PROTEIN BLI-3"/>
    <property type="match status" value="1"/>
</dbReference>
<feature type="domain" description="General stress protein FMN-binding split barrel" evidence="1">
    <location>
        <begin position="4"/>
        <end position="151"/>
    </location>
</feature>
<dbReference type="EMBL" id="FOTF01000004">
    <property type="protein sequence ID" value="SFK92464.1"/>
    <property type="molecule type" value="Genomic_DNA"/>
</dbReference>
<evidence type="ECO:0000259" key="1">
    <source>
        <dbReference type="Pfam" id="PF16242"/>
    </source>
</evidence>
<name>A0A1I4DFF6_9RHOB</name>
<dbReference type="SUPFAM" id="SSF50475">
    <property type="entry name" value="FMN-binding split barrel"/>
    <property type="match status" value="1"/>
</dbReference>
<dbReference type="Pfam" id="PF16242">
    <property type="entry name" value="Pyrid_ox_like"/>
    <property type="match status" value="1"/>
</dbReference>
<evidence type="ECO:0000313" key="2">
    <source>
        <dbReference type="EMBL" id="SFK92464.1"/>
    </source>
</evidence>
<proteinExistence type="predicted"/>
<dbReference type="InterPro" id="IPR012349">
    <property type="entry name" value="Split_barrel_FMN-bd"/>
</dbReference>
<dbReference type="OrthoDB" id="1432662at2"/>
<keyword evidence="3" id="KW-1185">Reference proteome</keyword>